<evidence type="ECO:0000313" key="10">
    <source>
        <dbReference type="EMBL" id="AZI33435.1"/>
    </source>
</evidence>
<dbReference type="KEGG" id="ccas:EIB73_09680"/>
<proteinExistence type="predicted"/>
<feature type="transmembrane region" description="Helical" evidence="8">
    <location>
        <begin position="43"/>
        <end position="61"/>
    </location>
</feature>
<feature type="domain" description="Cation/H+ exchanger transmembrane" evidence="9">
    <location>
        <begin position="26"/>
        <end position="397"/>
    </location>
</feature>
<evidence type="ECO:0000256" key="8">
    <source>
        <dbReference type="SAM" id="Phobius"/>
    </source>
</evidence>
<evidence type="ECO:0000313" key="11">
    <source>
        <dbReference type="Proteomes" id="UP000270185"/>
    </source>
</evidence>
<keyword evidence="3" id="KW-0050">Antiport</keyword>
<keyword evidence="5 8" id="KW-1133">Transmembrane helix</keyword>
<dbReference type="GO" id="GO:0015297">
    <property type="term" value="F:antiporter activity"/>
    <property type="evidence" value="ECO:0007669"/>
    <property type="project" value="UniProtKB-KW"/>
</dbReference>
<evidence type="ECO:0000256" key="1">
    <source>
        <dbReference type="ARBA" id="ARBA00004141"/>
    </source>
</evidence>
<keyword evidence="7 8" id="KW-0472">Membrane</keyword>
<dbReference type="Gene3D" id="1.20.1530.20">
    <property type="match status" value="1"/>
</dbReference>
<name>A0A3G8XIX3_9FLAO</name>
<keyword evidence="2" id="KW-0813">Transport</keyword>
<accession>A0A3G8XIX3</accession>
<feature type="transmembrane region" description="Helical" evidence="8">
    <location>
        <begin position="101"/>
        <end position="121"/>
    </location>
</feature>
<evidence type="ECO:0000259" key="9">
    <source>
        <dbReference type="Pfam" id="PF00999"/>
    </source>
</evidence>
<dbReference type="GO" id="GO:1902600">
    <property type="term" value="P:proton transmembrane transport"/>
    <property type="evidence" value="ECO:0007669"/>
    <property type="project" value="InterPro"/>
</dbReference>
<keyword evidence="11" id="KW-1185">Reference proteome</keyword>
<evidence type="ECO:0000256" key="3">
    <source>
        <dbReference type="ARBA" id="ARBA00022449"/>
    </source>
</evidence>
<feature type="transmembrane region" description="Helical" evidence="8">
    <location>
        <begin position="158"/>
        <end position="182"/>
    </location>
</feature>
<feature type="transmembrane region" description="Helical" evidence="8">
    <location>
        <begin position="127"/>
        <end position="146"/>
    </location>
</feature>
<feature type="transmembrane region" description="Helical" evidence="8">
    <location>
        <begin position="67"/>
        <end position="89"/>
    </location>
</feature>
<dbReference type="OrthoDB" id="9793589at2"/>
<dbReference type="Proteomes" id="UP000270185">
    <property type="component" value="Chromosome"/>
</dbReference>
<feature type="transmembrane region" description="Helical" evidence="8">
    <location>
        <begin position="379"/>
        <end position="397"/>
    </location>
</feature>
<dbReference type="PANTHER" id="PTHR43562:SF4">
    <property type="entry name" value="NA(+)_H(+) ANTIPORTER NHAS5"/>
    <property type="match status" value="1"/>
</dbReference>
<evidence type="ECO:0000256" key="2">
    <source>
        <dbReference type="ARBA" id="ARBA00022448"/>
    </source>
</evidence>
<evidence type="ECO:0000256" key="5">
    <source>
        <dbReference type="ARBA" id="ARBA00022989"/>
    </source>
</evidence>
<dbReference type="InterPro" id="IPR038770">
    <property type="entry name" value="Na+/solute_symporter_sf"/>
</dbReference>
<keyword evidence="6" id="KW-0406">Ion transport</keyword>
<organism evidence="10 11">
    <name type="scientific">Kaistella carnis</name>
    <dbReference type="NCBI Taxonomy" id="1241979"/>
    <lineage>
        <taxon>Bacteria</taxon>
        <taxon>Pseudomonadati</taxon>
        <taxon>Bacteroidota</taxon>
        <taxon>Flavobacteriia</taxon>
        <taxon>Flavobacteriales</taxon>
        <taxon>Weeksellaceae</taxon>
        <taxon>Chryseobacterium group</taxon>
        <taxon>Kaistella</taxon>
    </lineage>
</organism>
<dbReference type="InterPro" id="IPR006153">
    <property type="entry name" value="Cation/H_exchanger_TM"/>
</dbReference>
<evidence type="ECO:0000256" key="7">
    <source>
        <dbReference type="ARBA" id="ARBA00023136"/>
    </source>
</evidence>
<evidence type="ECO:0000256" key="4">
    <source>
        <dbReference type="ARBA" id="ARBA00022692"/>
    </source>
</evidence>
<dbReference type="EMBL" id="CP034159">
    <property type="protein sequence ID" value="AZI33435.1"/>
    <property type="molecule type" value="Genomic_DNA"/>
</dbReference>
<sequence length="709" mass="78422">MITLLSVSHLALPLEDPILKFLVVLIIILSAPLLLNKIKVPHLLGLIIAGAVVGPNGFNILSRDSSIVVTGTTGLLYIMFLAGLEIDLAEFKKNKWKSMGFGAYTFFIPFTIGIAAAHFILDFNWLTSFLFASIFSSHTLISYPLVSKLGVVKNRAVNVTVGGTVITDIATLLVLAIVVGMTTGEVNAAFWTKLSVGIILFAAIVLFGFPIIARWFFKKVNDKISQYIFVLVMIYLAALLAEVAGIEAIIGAFLAGLALNKLIPHTSSLMNRVEFVGNAIFIPFFLISVGMLIDFNVFFKDFETIKVAFLMIVISIGGKYLASLATQKSFSYTKAEGGIIFGLSSASAAATLATVTVGYNIIIGETATGEPLRLLDESVLNGSILLILISCTISSFVTQKNGEKLQKADNESTISESNPEEENILLAVNHLNTIEPMTSLALLLKSKKTSENLFALNIINEEKNESSKKHADKLLDAMVNMGAAADMKVTPLIRYDADIITGIANVIKEYSITDLMVGIDHEKGFSPSFIYNLRTGYLKNNMANIFVYHAVQPVSTVQRYFVILPENASQEPRFFQTLLKVWNIARNSGSKIEFYGNETTIATIEKIKKKVNIDAAFIIFNDWDNLTKVFDKMKDNDALILFMAHESMVSYLPQMRQVPNYLNQYLRERNFLLVFPSYQNEDDYRKDVRNIANANDFVEIGKIIGKLFK</sequence>
<dbReference type="AlphaFoldDB" id="A0A3G8XIX3"/>
<feature type="transmembrane region" description="Helical" evidence="8">
    <location>
        <begin position="338"/>
        <end position="359"/>
    </location>
</feature>
<comment type="subcellular location">
    <subcellularLocation>
        <location evidence="1">Membrane</location>
        <topology evidence="1">Multi-pass membrane protein</topology>
    </subcellularLocation>
</comment>
<gene>
    <name evidence="10" type="ORF">EIB73_09680</name>
</gene>
<dbReference type="PANTHER" id="PTHR43562">
    <property type="entry name" value="NAPA-TYPE SODIUM/HYDROGEN ANTIPORTER"/>
    <property type="match status" value="1"/>
</dbReference>
<dbReference type="GO" id="GO:0016020">
    <property type="term" value="C:membrane"/>
    <property type="evidence" value="ECO:0007669"/>
    <property type="project" value="UniProtKB-SubCell"/>
</dbReference>
<dbReference type="Pfam" id="PF00999">
    <property type="entry name" value="Na_H_Exchanger"/>
    <property type="match status" value="1"/>
</dbReference>
<protein>
    <submittedName>
        <fullName evidence="10">Cation:proton antiporter</fullName>
    </submittedName>
</protein>
<keyword evidence="4 8" id="KW-0812">Transmembrane</keyword>
<dbReference type="RefSeq" id="WP_125024899.1">
    <property type="nucleotide sequence ID" value="NZ_CP034159.1"/>
</dbReference>
<feature type="transmembrane region" description="Helical" evidence="8">
    <location>
        <begin position="224"/>
        <end position="240"/>
    </location>
</feature>
<feature type="transmembrane region" description="Helical" evidence="8">
    <location>
        <begin position="275"/>
        <end position="299"/>
    </location>
</feature>
<feature type="transmembrane region" description="Helical" evidence="8">
    <location>
        <begin position="18"/>
        <end position="36"/>
    </location>
</feature>
<feature type="transmembrane region" description="Helical" evidence="8">
    <location>
        <begin position="305"/>
        <end position="326"/>
    </location>
</feature>
<evidence type="ECO:0000256" key="6">
    <source>
        <dbReference type="ARBA" id="ARBA00023065"/>
    </source>
</evidence>
<reference evidence="11" key="1">
    <citation type="submission" date="2018-11" db="EMBL/GenBank/DDBJ databases">
        <title>Proposal to divide the Flavobacteriaceae and reorganize its genera based on Amino Acid Identity values calculated from whole genome sequences.</title>
        <authorList>
            <person name="Nicholson A.C."/>
            <person name="Gulvik C.A."/>
            <person name="Whitney A.M."/>
            <person name="Humrighouse B.W."/>
            <person name="Bell M."/>
            <person name="Holmes B."/>
            <person name="Steigerwalt A.G."/>
            <person name="Villarma A."/>
            <person name="Sheth M."/>
            <person name="Batra D."/>
            <person name="Pryor J."/>
            <person name="Bernardet J.-F."/>
            <person name="Hugo C."/>
            <person name="Kampfer P."/>
            <person name="Newman J.D."/>
            <person name="McQuiston J.R."/>
        </authorList>
    </citation>
    <scope>NUCLEOTIDE SEQUENCE [LARGE SCALE GENOMIC DNA]</scope>
    <source>
        <strain evidence="11">G0081</strain>
    </source>
</reference>
<feature type="transmembrane region" description="Helical" evidence="8">
    <location>
        <begin position="194"/>
        <end position="217"/>
    </location>
</feature>